<dbReference type="CDD" id="cd04301">
    <property type="entry name" value="NAT_SF"/>
    <property type="match status" value="1"/>
</dbReference>
<keyword evidence="2" id="KW-0808">Transferase</keyword>
<keyword evidence="2" id="KW-0012">Acyltransferase</keyword>
<dbReference type="PROSITE" id="PS51186">
    <property type="entry name" value="GNAT"/>
    <property type="match status" value="1"/>
</dbReference>
<organism evidence="2 3">
    <name type="scientific">Rapidithrix thailandica</name>
    <dbReference type="NCBI Taxonomy" id="413964"/>
    <lineage>
        <taxon>Bacteria</taxon>
        <taxon>Pseudomonadati</taxon>
        <taxon>Bacteroidota</taxon>
        <taxon>Cytophagia</taxon>
        <taxon>Cytophagales</taxon>
        <taxon>Flammeovirgaceae</taxon>
        <taxon>Rapidithrix</taxon>
    </lineage>
</organism>
<name>A0AAW9S4F0_9BACT</name>
<sequence>MTIELIPEFQLDPSSKTQIANLLKACFPEEEFHGRTYFKQLPHYRLVMKEGELIVGQLGLDYRVMSLGGQPINVLGVIDVTILPELQGQGLGTKLMKALGGMVSKYTDNVDFILLIAEKHQFYENCGYTLVKQKVKWLTIEEHINYGLQENEFEDCIMIKQVGKKEWKENAELDMFGYWY</sequence>
<dbReference type="Gene3D" id="3.40.630.30">
    <property type="match status" value="1"/>
</dbReference>
<dbReference type="SUPFAM" id="SSF55729">
    <property type="entry name" value="Acyl-CoA N-acyltransferases (Nat)"/>
    <property type="match status" value="1"/>
</dbReference>
<dbReference type="Pfam" id="PF13527">
    <property type="entry name" value="Acetyltransf_9"/>
    <property type="match status" value="1"/>
</dbReference>
<reference evidence="2 3" key="1">
    <citation type="submission" date="2024-04" db="EMBL/GenBank/DDBJ databases">
        <title>Novel genus in family Flammeovirgaceae.</title>
        <authorList>
            <person name="Nguyen T.H."/>
            <person name="Vuong T.Q."/>
            <person name="Le H."/>
            <person name="Kim S.-G."/>
        </authorList>
    </citation>
    <scope>NUCLEOTIDE SEQUENCE [LARGE SCALE GENOMIC DNA]</scope>
    <source>
        <strain evidence="2 3">JCM 23209</strain>
    </source>
</reference>
<keyword evidence="3" id="KW-1185">Reference proteome</keyword>
<dbReference type="EMBL" id="JBDKWZ010000002">
    <property type="protein sequence ID" value="MEN7547249.1"/>
    <property type="molecule type" value="Genomic_DNA"/>
</dbReference>
<comment type="caution">
    <text evidence="2">The sequence shown here is derived from an EMBL/GenBank/DDBJ whole genome shotgun (WGS) entry which is preliminary data.</text>
</comment>
<dbReference type="EC" id="2.3.1.-" evidence="2"/>
<evidence type="ECO:0000259" key="1">
    <source>
        <dbReference type="PROSITE" id="PS51186"/>
    </source>
</evidence>
<dbReference type="Proteomes" id="UP001403385">
    <property type="component" value="Unassembled WGS sequence"/>
</dbReference>
<protein>
    <submittedName>
        <fullName evidence="2">GNAT family N-acetyltransferase</fullName>
        <ecNumber evidence="2">2.3.1.-</ecNumber>
    </submittedName>
</protein>
<evidence type="ECO:0000313" key="2">
    <source>
        <dbReference type="EMBL" id="MEN7547249.1"/>
    </source>
</evidence>
<accession>A0AAW9S4F0</accession>
<proteinExistence type="predicted"/>
<dbReference type="InterPro" id="IPR016181">
    <property type="entry name" value="Acyl_CoA_acyltransferase"/>
</dbReference>
<gene>
    <name evidence="2" type="ORF">AAG747_04975</name>
</gene>
<evidence type="ECO:0000313" key="3">
    <source>
        <dbReference type="Proteomes" id="UP001403385"/>
    </source>
</evidence>
<dbReference type="RefSeq" id="WP_346820034.1">
    <property type="nucleotide sequence ID" value="NZ_JBDKWZ010000002.1"/>
</dbReference>
<feature type="domain" description="N-acetyltransferase" evidence="1">
    <location>
        <begin position="1"/>
        <end position="163"/>
    </location>
</feature>
<dbReference type="AlphaFoldDB" id="A0AAW9S4F0"/>
<dbReference type="GO" id="GO:0016747">
    <property type="term" value="F:acyltransferase activity, transferring groups other than amino-acyl groups"/>
    <property type="evidence" value="ECO:0007669"/>
    <property type="project" value="InterPro"/>
</dbReference>
<dbReference type="InterPro" id="IPR000182">
    <property type="entry name" value="GNAT_dom"/>
</dbReference>